<organism evidence="1 2">
    <name type="scientific">Halanaerobium saccharolyticum</name>
    <dbReference type="NCBI Taxonomy" id="43595"/>
    <lineage>
        <taxon>Bacteria</taxon>
        <taxon>Bacillati</taxon>
        <taxon>Bacillota</taxon>
        <taxon>Clostridia</taxon>
        <taxon>Halanaerobiales</taxon>
        <taxon>Halanaerobiaceae</taxon>
        <taxon>Halanaerobium</taxon>
    </lineage>
</organism>
<name>A0A4R7YXK2_9FIRM</name>
<comment type="caution">
    <text evidence="1">The sequence shown here is derived from an EMBL/GenBank/DDBJ whole genome shotgun (WGS) entry which is preliminary data.</text>
</comment>
<evidence type="ECO:0000313" key="2">
    <source>
        <dbReference type="Proteomes" id="UP000294697"/>
    </source>
</evidence>
<dbReference type="EMBL" id="SODA01000024">
    <property type="protein sequence ID" value="TDW00934.1"/>
    <property type="molecule type" value="Genomic_DNA"/>
</dbReference>
<evidence type="ECO:0000313" key="1">
    <source>
        <dbReference type="EMBL" id="TDW00934.1"/>
    </source>
</evidence>
<dbReference type="AlphaFoldDB" id="A0A4R7YXK2"/>
<sequence length="44" mass="5173">MIRNKKKNWWQKFINKLASANEKEYGNDVPDCCGDGKTKKENNK</sequence>
<dbReference type="Proteomes" id="UP000294697">
    <property type="component" value="Unassembled WGS sequence"/>
</dbReference>
<dbReference type="RefSeq" id="WP_279586189.1">
    <property type="nucleotide sequence ID" value="NZ_SODA01000024.1"/>
</dbReference>
<protein>
    <submittedName>
        <fullName evidence="1">Uncharacterized protein</fullName>
    </submittedName>
</protein>
<accession>A0A4R7YXK2</accession>
<gene>
    <name evidence="1" type="ORF">C8C77_12449</name>
</gene>
<dbReference type="NCBIfam" id="NF040898">
    <property type="entry name" value="CC_mini_metal"/>
    <property type="match status" value="1"/>
</dbReference>
<reference evidence="1 2" key="1">
    <citation type="submission" date="2019-03" db="EMBL/GenBank/DDBJ databases">
        <title>Subsurface microbial communities from deep shales in Ohio and West Virginia, USA.</title>
        <authorList>
            <person name="Wrighton K."/>
        </authorList>
    </citation>
    <scope>NUCLEOTIDE SEQUENCE [LARGE SCALE GENOMIC DNA]</scope>
    <source>
        <strain evidence="1 2">MSL9.2</strain>
    </source>
</reference>
<proteinExistence type="predicted"/>